<dbReference type="AlphaFoldDB" id="A0A7W9W9G4"/>
<feature type="chain" id="PRO_5031313182" description="DUF3857 domain-containing protein" evidence="1">
    <location>
        <begin position="27"/>
        <end position="662"/>
    </location>
</feature>
<reference evidence="3 4" key="1">
    <citation type="submission" date="2020-08" db="EMBL/GenBank/DDBJ databases">
        <title>Genomic Encyclopedia of Type Strains, Phase IV (KMG-IV): sequencing the most valuable type-strain genomes for metagenomic binning, comparative biology and taxonomic classification.</title>
        <authorList>
            <person name="Goeker M."/>
        </authorList>
    </citation>
    <scope>NUCLEOTIDE SEQUENCE [LARGE SCALE GENOMIC DNA]</scope>
    <source>
        <strain evidence="3 4">DSM 26718</strain>
    </source>
</reference>
<gene>
    <name evidence="3" type="ORF">HNQ93_000454</name>
</gene>
<evidence type="ECO:0000313" key="3">
    <source>
        <dbReference type="EMBL" id="MBB6057624.1"/>
    </source>
</evidence>
<protein>
    <recommendedName>
        <fullName evidence="2">DUF3857 domain-containing protein</fullName>
    </recommendedName>
</protein>
<dbReference type="InterPro" id="IPR024618">
    <property type="entry name" value="DUF3857"/>
</dbReference>
<dbReference type="RefSeq" id="WP_183402136.1">
    <property type="nucleotide sequence ID" value="NZ_JACHGG010000001.1"/>
</dbReference>
<organism evidence="3 4">
    <name type="scientific">Hymenobacter luteus</name>
    <dbReference type="NCBI Taxonomy" id="1411122"/>
    <lineage>
        <taxon>Bacteria</taxon>
        <taxon>Pseudomonadati</taxon>
        <taxon>Bacteroidota</taxon>
        <taxon>Cytophagia</taxon>
        <taxon>Cytophagales</taxon>
        <taxon>Hymenobacteraceae</taxon>
        <taxon>Hymenobacter</taxon>
    </lineage>
</organism>
<dbReference type="Gene3D" id="2.60.40.3140">
    <property type="match status" value="1"/>
</dbReference>
<comment type="caution">
    <text evidence="3">The sequence shown here is derived from an EMBL/GenBank/DDBJ whole genome shotgun (WGS) entry which is preliminary data.</text>
</comment>
<proteinExistence type="predicted"/>
<keyword evidence="4" id="KW-1185">Reference proteome</keyword>
<accession>A0A7W9W9G4</accession>
<dbReference type="Proteomes" id="UP000532746">
    <property type="component" value="Unassembled WGS sequence"/>
</dbReference>
<sequence length="662" mass="74079">MSLPTLRGCAGLMAGALLTLPAGVRAQTAAPGLPATLSYASYNWEARRKPMAVTAAEGQQPAVVLRDFRVEEFAADARDQLHLYSLDHRIVRVNSSDGIERFNKIYLPVQDGGRIVSLKARTISPRGEIVEVPEGNMKELKDEDGGRGYKVFAVEGVEKGSEIEYLFTRERPISYFGRIYVQEEVPVREMQVELISPEALTFEMRRYPGGLVRDTVLQQKHVIRLLGKDVPALREEGFAQAQANRQRLEYKLAYSAARGQQRLFTWAEASQFIYGRNYKLDKDELKALDKLVKQMNLPAPVSVAALESYVKTNFRVAPEADLSLTSIITSRTASEPGFTRLFAALLTRFNIAHELVLTSDRTEVAFDEAFDTWNSLDHSVFYFPATKQWLAPSRPDYRLPLIPAEWTANKGLFIRGVKLGTTETAVGRIGDIPTLTADQSPSDLDIAVQFAPGLDKSIVTIKETYGGYHAQEIQPFYPLIPDDKRPEVLQGLVKSSVPDATFQKVTVTNAEVGLNPLEKPFIVDATVESVALLDRAGPKYLFKVGTLLGPQSELYQSEERQFDVENGFNRRYNRTITFEVPAGYQVRNLQDLNFNVAAGPTAAGPEFLFKSSYQQQGQKVTVTIQEYYRQIRWPKQDFEAFRGVVNAAANFNKVVLVLEKKG</sequence>
<feature type="domain" description="DUF3857" evidence="2">
    <location>
        <begin position="87"/>
        <end position="232"/>
    </location>
</feature>
<dbReference type="Pfam" id="PF12969">
    <property type="entry name" value="DUF3857"/>
    <property type="match status" value="1"/>
</dbReference>
<evidence type="ECO:0000313" key="4">
    <source>
        <dbReference type="Proteomes" id="UP000532746"/>
    </source>
</evidence>
<keyword evidence="1" id="KW-0732">Signal</keyword>
<dbReference type="EMBL" id="JACHGG010000001">
    <property type="protein sequence ID" value="MBB6057624.1"/>
    <property type="molecule type" value="Genomic_DNA"/>
</dbReference>
<dbReference type="Gene3D" id="2.60.120.1130">
    <property type="match status" value="1"/>
</dbReference>
<feature type="signal peptide" evidence="1">
    <location>
        <begin position="1"/>
        <end position="26"/>
    </location>
</feature>
<evidence type="ECO:0000256" key="1">
    <source>
        <dbReference type="SAM" id="SignalP"/>
    </source>
</evidence>
<name>A0A7W9W9G4_9BACT</name>
<evidence type="ECO:0000259" key="2">
    <source>
        <dbReference type="Pfam" id="PF12969"/>
    </source>
</evidence>